<organism evidence="2 3">
    <name type="scientific">Chondrus crispus</name>
    <name type="common">Carrageen Irish moss</name>
    <name type="synonym">Polymorpha crispa</name>
    <dbReference type="NCBI Taxonomy" id="2769"/>
    <lineage>
        <taxon>Eukaryota</taxon>
        <taxon>Rhodophyta</taxon>
        <taxon>Florideophyceae</taxon>
        <taxon>Rhodymeniophycidae</taxon>
        <taxon>Gigartinales</taxon>
        <taxon>Gigartinaceae</taxon>
        <taxon>Chondrus</taxon>
    </lineage>
</organism>
<proteinExistence type="predicted"/>
<feature type="region of interest" description="Disordered" evidence="1">
    <location>
        <begin position="26"/>
        <end position="50"/>
    </location>
</feature>
<feature type="region of interest" description="Disordered" evidence="1">
    <location>
        <begin position="222"/>
        <end position="258"/>
    </location>
</feature>
<gene>
    <name evidence="2" type="ORF">CHC_T00005525001</name>
</gene>
<dbReference type="KEGG" id="ccp:CHC_T00005525001"/>
<protein>
    <submittedName>
        <fullName evidence="2">Uncharacterized protein</fullName>
    </submittedName>
</protein>
<feature type="compositionally biased region" description="Pro residues" evidence="1">
    <location>
        <begin position="37"/>
        <end position="46"/>
    </location>
</feature>
<sequence>MSELNPTLKVQYHGTTYYVTVQPSTTTLTSSSSAPQQLPPSPPSSPPLLVVRHIPHGPINTRADLPQSRALAPDFLPDVLHSHLHGAVLKHRERLLRLAWRLLLHPVHEHGAHRGGPHAHPLRERPERHALHLHVNHAPAAAVLQERRPLRGGEVCKRPVAPRLRHVERLGAHRVAAHAPLAEQRPPLGRELLAERLVHLGREHALLAEHGHAQPALEQPVHGLSRHHHRPRRDPHPAARPNPDQRVRARHRRPDRNV</sequence>
<evidence type="ECO:0000256" key="1">
    <source>
        <dbReference type="SAM" id="MobiDB-lite"/>
    </source>
</evidence>
<evidence type="ECO:0000313" key="3">
    <source>
        <dbReference type="Proteomes" id="UP000012073"/>
    </source>
</evidence>
<feature type="compositionally biased region" description="Low complexity" evidence="1">
    <location>
        <begin position="26"/>
        <end position="36"/>
    </location>
</feature>
<dbReference type="EMBL" id="HG001807">
    <property type="protein sequence ID" value="CDF36866.1"/>
    <property type="molecule type" value="Genomic_DNA"/>
</dbReference>
<dbReference type="Gramene" id="CDF36866">
    <property type="protein sequence ID" value="CDF36866"/>
    <property type="gene ID" value="CHC_T00005525001"/>
</dbReference>
<evidence type="ECO:0000313" key="2">
    <source>
        <dbReference type="EMBL" id="CDF36866.1"/>
    </source>
</evidence>
<feature type="compositionally biased region" description="Basic residues" evidence="1">
    <location>
        <begin position="248"/>
        <end position="258"/>
    </location>
</feature>
<reference evidence="3" key="1">
    <citation type="journal article" date="2013" name="Proc. Natl. Acad. Sci. U.S.A.">
        <title>Genome structure and metabolic features in the red seaweed Chondrus crispus shed light on evolution of the Archaeplastida.</title>
        <authorList>
            <person name="Collen J."/>
            <person name="Porcel B."/>
            <person name="Carre W."/>
            <person name="Ball S.G."/>
            <person name="Chaparro C."/>
            <person name="Tonon T."/>
            <person name="Barbeyron T."/>
            <person name="Michel G."/>
            <person name="Noel B."/>
            <person name="Valentin K."/>
            <person name="Elias M."/>
            <person name="Artiguenave F."/>
            <person name="Arun A."/>
            <person name="Aury J.M."/>
            <person name="Barbosa-Neto J.F."/>
            <person name="Bothwell J.H."/>
            <person name="Bouget F.Y."/>
            <person name="Brillet L."/>
            <person name="Cabello-Hurtado F."/>
            <person name="Capella-Gutierrez S."/>
            <person name="Charrier B."/>
            <person name="Cladiere L."/>
            <person name="Cock J.M."/>
            <person name="Coelho S.M."/>
            <person name="Colleoni C."/>
            <person name="Czjzek M."/>
            <person name="Da Silva C."/>
            <person name="Delage L."/>
            <person name="Denoeud F."/>
            <person name="Deschamps P."/>
            <person name="Dittami S.M."/>
            <person name="Gabaldon T."/>
            <person name="Gachon C.M."/>
            <person name="Groisillier A."/>
            <person name="Herve C."/>
            <person name="Jabbari K."/>
            <person name="Katinka M."/>
            <person name="Kloareg B."/>
            <person name="Kowalczyk N."/>
            <person name="Labadie K."/>
            <person name="Leblanc C."/>
            <person name="Lopez P.J."/>
            <person name="McLachlan D.H."/>
            <person name="Meslet-Cladiere L."/>
            <person name="Moustafa A."/>
            <person name="Nehr Z."/>
            <person name="Nyvall Collen P."/>
            <person name="Panaud O."/>
            <person name="Partensky F."/>
            <person name="Poulain J."/>
            <person name="Rensing S.A."/>
            <person name="Rousvoal S."/>
            <person name="Samson G."/>
            <person name="Symeonidi A."/>
            <person name="Weissenbach J."/>
            <person name="Zambounis A."/>
            <person name="Wincker P."/>
            <person name="Boyen C."/>
        </authorList>
    </citation>
    <scope>NUCLEOTIDE SEQUENCE [LARGE SCALE GENOMIC DNA]</scope>
    <source>
        <strain evidence="3">cv. Stackhouse</strain>
    </source>
</reference>
<name>R7QHC4_CHOCR</name>
<dbReference type="GeneID" id="17324396"/>
<dbReference type="Proteomes" id="UP000012073">
    <property type="component" value="Unassembled WGS sequence"/>
</dbReference>
<dbReference type="AlphaFoldDB" id="R7QHC4"/>
<accession>R7QHC4</accession>
<dbReference type="RefSeq" id="XP_005716685.1">
    <property type="nucleotide sequence ID" value="XM_005716628.1"/>
</dbReference>
<feature type="compositionally biased region" description="Basic residues" evidence="1">
    <location>
        <begin position="224"/>
        <end position="233"/>
    </location>
</feature>
<keyword evidence="3" id="KW-1185">Reference proteome</keyword>